<evidence type="ECO:0000256" key="1">
    <source>
        <dbReference type="SAM" id="SignalP"/>
    </source>
</evidence>
<dbReference type="InterPro" id="IPR008972">
    <property type="entry name" value="Cupredoxin"/>
</dbReference>
<gene>
    <name evidence="3" type="ORF">V3851_09485</name>
</gene>
<keyword evidence="4" id="KW-1185">Reference proteome</keyword>
<dbReference type="RefSeq" id="WP_331846281.1">
    <property type="nucleotide sequence ID" value="NZ_JAZHPZ010000003.1"/>
</dbReference>
<feature type="domain" description="EfeO-type cupredoxin-like" evidence="2">
    <location>
        <begin position="11"/>
        <end position="126"/>
    </location>
</feature>
<evidence type="ECO:0000259" key="2">
    <source>
        <dbReference type="Pfam" id="PF13473"/>
    </source>
</evidence>
<dbReference type="EMBL" id="JAZHPZ010000003">
    <property type="protein sequence ID" value="MEF2966063.1"/>
    <property type="molecule type" value="Genomic_DNA"/>
</dbReference>
<dbReference type="PROSITE" id="PS51257">
    <property type="entry name" value="PROKAR_LIPOPROTEIN"/>
    <property type="match status" value="1"/>
</dbReference>
<keyword evidence="1" id="KW-0732">Signal</keyword>
<accession>A0ABU7VRZ0</accession>
<protein>
    <submittedName>
        <fullName evidence="3">Cupredoxin domain-containing protein</fullName>
    </submittedName>
</protein>
<comment type="caution">
    <text evidence="3">The sequence shown here is derived from an EMBL/GenBank/DDBJ whole genome shotgun (WGS) entry which is preliminary data.</text>
</comment>
<organism evidence="3 4">
    <name type="scientific">Paenibacillus haidiansis</name>
    <dbReference type="NCBI Taxonomy" id="1574488"/>
    <lineage>
        <taxon>Bacteria</taxon>
        <taxon>Bacillati</taxon>
        <taxon>Bacillota</taxon>
        <taxon>Bacilli</taxon>
        <taxon>Bacillales</taxon>
        <taxon>Paenibacillaceae</taxon>
        <taxon>Paenibacillus</taxon>
    </lineage>
</organism>
<feature type="signal peptide" evidence="1">
    <location>
        <begin position="1"/>
        <end position="21"/>
    </location>
</feature>
<sequence length="127" mass="13741">MKHSKRIIAVFIMLAAIFALSACGKIEDKAPGSANSAGNGPVKEFTVHARSTGYDVQEIRVNQGDTVQITLKNDQGMHSLKIKGYNKEVRGGKTITFVADKAGEFEFACNISCGKNHKLMTGKLIVK</sequence>
<reference evidence="3 4" key="1">
    <citation type="submission" date="2024-02" db="EMBL/GenBank/DDBJ databases">
        <title>A nitrogen-fixing paenibacillus bacterium.</title>
        <authorList>
            <person name="Zhang W.L."/>
            <person name="Chen S.F."/>
        </authorList>
    </citation>
    <scope>NUCLEOTIDE SEQUENCE [LARGE SCALE GENOMIC DNA]</scope>
    <source>
        <strain evidence="3 4">M1</strain>
    </source>
</reference>
<proteinExistence type="predicted"/>
<dbReference type="InterPro" id="IPR028096">
    <property type="entry name" value="EfeO_Cupredoxin"/>
</dbReference>
<feature type="chain" id="PRO_5047299391" evidence="1">
    <location>
        <begin position="22"/>
        <end position="127"/>
    </location>
</feature>
<evidence type="ECO:0000313" key="3">
    <source>
        <dbReference type="EMBL" id="MEF2966063.1"/>
    </source>
</evidence>
<dbReference type="Gene3D" id="2.60.40.420">
    <property type="entry name" value="Cupredoxins - blue copper proteins"/>
    <property type="match status" value="1"/>
</dbReference>
<name>A0ABU7VRZ0_9BACL</name>
<dbReference type="Proteomes" id="UP001306950">
    <property type="component" value="Unassembled WGS sequence"/>
</dbReference>
<evidence type="ECO:0000313" key="4">
    <source>
        <dbReference type="Proteomes" id="UP001306950"/>
    </source>
</evidence>
<dbReference type="SUPFAM" id="SSF49503">
    <property type="entry name" value="Cupredoxins"/>
    <property type="match status" value="1"/>
</dbReference>
<dbReference type="Pfam" id="PF13473">
    <property type="entry name" value="Cupredoxin_1"/>
    <property type="match status" value="1"/>
</dbReference>